<dbReference type="InterPro" id="IPR021858">
    <property type="entry name" value="Fun_TF"/>
</dbReference>
<dbReference type="CDD" id="cd00067">
    <property type="entry name" value="GAL4"/>
    <property type="match status" value="1"/>
</dbReference>
<reference evidence="7 8" key="1">
    <citation type="submission" date="2024-07" db="EMBL/GenBank/DDBJ databases">
        <title>Section-level genome sequencing and comparative genomics of Aspergillus sections Usti and Cavernicolus.</title>
        <authorList>
            <consortium name="Lawrence Berkeley National Laboratory"/>
            <person name="Nybo J.L."/>
            <person name="Vesth T.C."/>
            <person name="Theobald S."/>
            <person name="Frisvad J.C."/>
            <person name="Larsen T.O."/>
            <person name="Kjaerboelling I."/>
            <person name="Rothschild-Mancinelli K."/>
            <person name="Lyhne E.K."/>
            <person name="Kogle M.E."/>
            <person name="Barry K."/>
            <person name="Clum A."/>
            <person name="Na H."/>
            <person name="Ledsgaard L."/>
            <person name="Lin J."/>
            <person name="Lipzen A."/>
            <person name="Kuo A."/>
            <person name="Riley R."/>
            <person name="Mondo S."/>
            <person name="LaButti K."/>
            <person name="Haridas S."/>
            <person name="Pangalinan J."/>
            <person name="Salamov A.A."/>
            <person name="Simmons B.A."/>
            <person name="Magnuson J.K."/>
            <person name="Chen J."/>
            <person name="Drula E."/>
            <person name="Henrissat B."/>
            <person name="Wiebenga A."/>
            <person name="Lubbers R.J."/>
            <person name="Gomes A.C."/>
            <person name="Makela M.R."/>
            <person name="Stajich J."/>
            <person name="Grigoriev I.V."/>
            <person name="Mortensen U.H."/>
            <person name="De vries R.P."/>
            <person name="Baker S.E."/>
            <person name="Andersen M.R."/>
        </authorList>
    </citation>
    <scope>NUCLEOTIDE SEQUENCE [LARGE SCALE GENOMIC DNA]</scope>
    <source>
        <strain evidence="7 8">CBS 600.67</strain>
    </source>
</reference>
<proteinExistence type="predicted"/>
<dbReference type="PROSITE" id="PS00463">
    <property type="entry name" value="ZN2_CY6_FUNGAL_1"/>
    <property type="match status" value="1"/>
</dbReference>
<name>A0ABR4I0P7_9EURO</name>
<evidence type="ECO:0000313" key="7">
    <source>
        <dbReference type="EMBL" id="KAL2821320.1"/>
    </source>
</evidence>
<feature type="domain" description="Zn(2)-C6 fungal-type" evidence="6">
    <location>
        <begin position="42"/>
        <end position="72"/>
    </location>
</feature>
<dbReference type="PANTHER" id="PTHR47657:SF14">
    <property type="entry name" value="ZN(2)-C6 FUNGAL-TYPE DOMAIN-CONTAINING PROTEIN"/>
    <property type="match status" value="1"/>
</dbReference>
<dbReference type="Pfam" id="PF11951">
    <property type="entry name" value="Fungal_trans_2"/>
    <property type="match status" value="1"/>
</dbReference>
<evidence type="ECO:0000256" key="4">
    <source>
        <dbReference type="ARBA" id="ARBA00023242"/>
    </source>
</evidence>
<dbReference type="EMBL" id="JBFXLS010000064">
    <property type="protein sequence ID" value="KAL2821320.1"/>
    <property type="molecule type" value="Genomic_DNA"/>
</dbReference>
<dbReference type="SUPFAM" id="SSF57701">
    <property type="entry name" value="Zn2/Cys6 DNA-binding domain"/>
    <property type="match status" value="1"/>
</dbReference>
<keyword evidence="8" id="KW-1185">Reference proteome</keyword>
<dbReference type="PANTHER" id="PTHR47657">
    <property type="entry name" value="STEROL REGULATORY ELEMENT-BINDING PROTEIN ECM22"/>
    <property type="match status" value="1"/>
</dbReference>
<evidence type="ECO:0000256" key="5">
    <source>
        <dbReference type="SAM" id="MobiDB-lite"/>
    </source>
</evidence>
<evidence type="ECO:0000259" key="6">
    <source>
        <dbReference type="PROSITE" id="PS50048"/>
    </source>
</evidence>
<dbReference type="InterPro" id="IPR001138">
    <property type="entry name" value="Zn2Cys6_DnaBD"/>
</dbReference>
<organism evidence="7 8">
    <name type="scientific">Aspergillus cavernicola</name>
    <dbReference type="NCBI Taxonomy" id="176166"/>
    <lineage>
        <taxon>Eukaryota</taxon>
        <taxon>Fungi</taxon>
        <taxon>Dikarya</taxon>
        <taxon>Ascomycota</taxon>
        <taxon>Pezizomycotina</taxon>
        <taxon>Eurotiomycetes</taxon>
        <taxon>Eurotiomycetidae</taxon>
        <taxon>Eurotiales</taxon>
        <taxon>Aspergillaceae</taxon>
        <taxon>Aspergillus</taxon>
        <taxon>Aspergillus subgen. Nidulantes</taxon>
    </lineage>
</organism>
<dbReference type="InterPro" id="IPR052400">
    <property type="entry name" value="Zn2-C6_fungal_TF"/>
</dbReference>
<keyword evidence="4" id="KW-0539">Nucleus</keyword>
<evidence type="ECO:0000313" key="8">
    <source>
        <dbReference type="Proteomes" id="UP001610335"/>
    </source>
</evidence>
<dbReference type="InterPro" id="IPR036864">
    <property type="entry name" value="Zn2-C6_fun-type_DNA-bd_sf"/>
</dbReference>
<protein>
    <recommendedName>
        <fullName evidence="6">Zn(2)-C6 fungal-type domain-containing protein</fullName>
    </recommendedName>
</protein>
<evidence type="ECO:0000256" key="3">
    <source>
        <dbReference type="ARBA" id="ARBA00023163"/>
    </source>
</evidence>
<dbReference type="Gene3D" id="4.10.240.10">
    <property type="entry name" value="Zn(2)-C6 fungal-type DNA-binding domain"/>
    <property type="match status" value="1"/>
</dbReference>
<accession>A0ABR4I0P7</accession>
<gene>
    <name evidence="7" type="ORF">BDW59DRAFT_174184</name>
</gene>
<evidence type="ECO:0000256" key="1">
    <source>
        <dbReference type="ARBA" id="ARBA00023015"/>
    </source>
</evidence>
<feature type="region of interest" description="Disordered" evidence="5">
    <location>
        <begin position="1"/>
        <end position="36"/>
    </location>
</feature>
<dbReference type="Pfam" id="PF00172">
    <property type="entry name" value="Zn_clus"/>
    <property type="match status" value="1"/>
</dbReference>
<keyword evidence="2" id="KW-0238">DNA-binding</keyword>
<feature type="compositionally biased region" description="Polar residues" evidence="5">
    <location>
        <begin position="1"/>
        <end position="25"/>
    </location>
</feature>
<evidence type="ECO:0000256" key="2">
    <source>
        <dbReference type="ARBA" id="ARBA00023125"/>
    </source>
</evidence>
<keyword evidence="3" id="KW-0804">Transcription</keyword>
<dbReference type="Proteomes" id="UP001610335">
    <property type="component" value="Unassembled WGS sequence"/>
</dbReference>
<sequence length="423" mass="47936">MPAGLSDNNLPRSDLVQSEGDSSSCEQKRKAPRLSHRKSRNGCQRCRIRRVKCDESRPVCRDCYRHGVPCFYDRSEGDASHQDQVPLRAQPLPKWIPRGPPILSESTRDEHTELRLLHHFTIGTSSTMPGTHLQSIKHCWSVDVPRLAFGYKPLLHALFAISALHMAKSEPSEPGLLSIHRVHLEQALREHRLSVGGINTQIADATCFTSILLLVDVFATLQDRPVDPYEPPFEWMHLVRGSVSVFDAALNTIRDTRSAKIWSIIETFPSPTPGISSLGTRDLKYFSCLLPMVAPDEEEENDEAWNRAAEAYTETIAYINATWLAMQANEYPQITSRRLMVFPLFVPLEFIRLLQEKRPRALVILAHFLALSAPLSHMWWIGHTAHKDVLAIQDMLDPQWATLMTWPVDVVTSRCWICANAQA</sequence>
<keyword evidence="1" id="KW-0805">Transcription regulation</keyword>
<dbReference type="PROSITE" id="PS50048">
    <property type="entry name" value="ZN2_CY6_FUNGAL_2"/>
    <property type="match status" value="1"/>
</dbReference>
<comment type="caution">
    <text evidence="7">The sequence shown here is derived from an EMBL/GenBank/DDBJ whole genome shotgun (WGS) entry which is preliminary data.</text>
</comment>
<dbReference type="SMART" id="SM00066">
    <property type="entry name" value="GAL4"/>
    <property type="match status" value="1"/>
</dbReference>